<keyword evidence="4" id="KW-1185">Reference proteome</keyword>
<dbReference type="AlphaFoldDB" id="A0AAW1GFU2"/>
<comment type="similarity">
    <text evidence="1">Belongs to the CBF/MAK21 family.</text>
</comment>
<sequence length="135" mass="15546">MAVIGPFILMINDSFEHTKIYKKLYLLVTRPIFMAKHRAEFFEEISEETNLRCTRSLEEHVRAVANATVLFDSGKSGIDVFDDEKGDLQKANAMRSHLSEIDTLRHHCCRPVSRYMQPWTYSCVGICGDIDIFIT</sequence>
<proteinExistence type="inferred from homology"/>
<dbReference type="EMBL" id="JBDFQZ010000017">
    <property type="protein sequence ID" value="KAK9663617.1"/>
    <property type="molecule type" value="Genomic_DNA"/>
</dbReference>
<dbReference type="GO" id="GO:0032040">
    <property type="term" value="C:small-subunit processome"/>
    <property type="evidence" value="ECO:0007669"/>
    <property type="project" value="TreeGrafter"/>
</dbReference>
<evidence type="ECO:0000259" key="2">
    <source>
        <dbReference type="Pfam" id="PF03914"/>
    </source>
</evidence>
<feature type="domain" description="CCAAT-binding factor" evidence="2">
    <location>
        <begin position="75"/>
        <end position="115"/>
    </location>
</feature>
<organism evidence="3 4">
    <name type="scientific">Saponaria officinalis</name>
    <name type="common">Common soapwort</name>
    <name type="synonym">Lychnis saponaria</name>
    <dbReference type="NCBI Taxonomy" id="3572"/>
    <lineage>
        <taxon>Eukaryota</taxon>
        <taxon>Viridiplantae</taxon>
        <taxon>Streptophyta</taxon>
        <taxon>Embryophyta</taxon>
        <taxon>Tracheophyta</taxon>
        <taxon>Spermatophyta</taxon>
        <taxon>Magnoliopsida</taxon>
        <taxon>eudicotyledons</taxon>
        <taxon>Gunneridae</taxon>
        <taxon>Pentapetalae</taxon>
        <taxon>Caryophyllales</taxon>
        <taxon>Caryophyllaceae</taxon>
        <taxon>Caryophylleae</taxon>
        <taxon>Saponaria</taxon>
    </lineage>
</organism>
<evidence type="ECO:0000313" key="4">
    <source>
        <dbReference type="Proteomes" id="UP001443914"/>
    </source>
</evidence>
<dbReference type="GO" id="GO:0042254">
    <property type="term" value="P:ribosome biogenesis"/>
    <property type="evidence" value="ECO:0007669"/>
    <property type="project" value="InterPro"/>
</dbReference>
<evidence type="ECO:0000256" key="1">
    <source>
        <dbReference type="ARBA" id="ARBA00007797"/>
    </source>
</evidence>
<reference evidence="3" key="1">
    <citation type="submission" date="2024-03" db="EMBL/GenBank/DDBJ databases">
        <title>WGS assembly of Saponaria officinalis var. Norfolk2.</title>
        <authorList>
            <person name="Jenkins J."/>
            <person name="Shu S."/>
            <person name="Grimwood J."/>
            <person name="Barry K."/>
            <person name="Goodstein D."/>
            <person name="Schmutz J."/>
            <person name="Leebens-Mack J."/>
            <person name="Osbourn A."/>
        </authorList>
    </citation>
    <scope>NUCLEOTIDE SEQUENCE [LARGE SCALE GENOMIC DNA]</scope>
    <source>
        <strain evidence="3">JIC</strain>
    </source>
</reference>
<dbReference type="InterPro" id="IPR005612">
    <property type="entry name" value="CCAAT-binding_factor"/>
</dbReference>
<dbReference type="GO" id="GO:0030692">
    <property type="term" value="C:Noc4p-Nop14p complex"/>
    <property type="evidence" value="ECO:0007669"/>
    <property type="project" value="TreeGrafter"/>
</dbReference>
<dbReference type="Pfam" id="PF03914">
    <property type="entry name" value="CBF"/>
    <property type="match status" value="1"/>
</dbReference>
<dbReference type="InterPro" id="IPR027193">
    <property type="entry name" value="Noc4"/>
</dbReference>
<accession>A0AAW1GFU2</accession>
<evidence type="ECO:0000313" key="3">
    <source>
        <dbReference type="EMBL" id="KAK9663617.1"/>
    </source>
</evidence>
<gene>
    <name evidence="3" type="ORF">RND81_O271700</name>
</gene>
<dbReference type="PANTHER" id="PTHR12455:SF0">
    <property type="entry name" value="NUCLEOLAR COMPLEX PROTEIN 4 HOMOLOG"/>
    <property type="match status" value="1"/>
</dbReference>
<protein>
    <recommendedName>
        <fullName evidence="2">CCAAT-binding factor domain-containing protein</fullName>
    </recommendedName>
</protein>
<dbReference type="PANTHER" id="PTHR12455">
    <property type="entry name" value="NUCLEOLAR COMPLEX PROTEIN 4"/>
    <property type="match status" value="1"/>
</dbReference>
<name>A0AAW1GFU2_SAPOF</name>
<comment type="caution">
    <text evidence="3">The sequence shown here is derived from an EMBL/GenBank/DDBJ whole genome shotgun (WGS) entry which is preliminary data.</text>
</comment>
<dbReference type="Proteomes" id="UP001443914">
    <property type="component" value="Unassembled WGS sequence"/>
</dbReference>